<dbReference type="Proteomes" id="UP001303946">
    <property type="component" value="Chromosome"/>
</dbReference>
<reference evidence="2 3" key="1">
    <citation type="submission" date="2023-10" db="EMBL/GenBank/DDBJ databases">
        <title>Bacteria for the degradation of biodegradable plastic PBAT(Polybutylene adipate terephthalate).</title>
        <authorList>
            <person name="Weon H.-Y."/>
            <person name="Yeon J."/>
        </authorList>
    </citation>
    <scope>NUCLEOTIDE SEQUENCE [LARGE SCALE GENOMIC DNA]</scope>
    <source>
        <strain evidence="2 3">SBD 7-3</strain>
    </source>
</reference>
<dbReference type="EC" id="2.4.-.-" evidence="2"/>
<feature type="domain" description="Glycosyltransferase 2-like" evidence="1">
    <location>
        <begin position="9"/>
        <end position="109"/>
    </location>
</feature>
<dbReference type="InterPro" id="IPR029044">
    <property type="entry name" value="Nucleotide-diphossugar_trans"/>
</dbReference>
<dbReference type="GO" id="GO:0016757">
    <property type="term" value="F:glycosyltransferase activity"/>
    <property type="evidence" value="ECO:0007669"/>
    <property type="project" value="UniProtKB-KW"/>
</dbReference>
<keyword evidence="2" id="KW-0808">Transferase</keyword>
<dbReference type="SUPFAM" id="SSF53448">
    <property type="entry name" value="Nucleotide-diphospho-sugar transferases"/>
    <property type="match status" value="1"/>
</dbReference>
<evidence type="ECO:0000259" key="1">
    <source>
        <dbReference type="Pfam" id="PF00535"/>
    </source>
</evidence>
<proteinExistence type="predicted"/>
<dbReference type="InterPro" id="IPR001173">
    <property type="entry name" value="Glyco_trans_2-like"/>
</dbReference>
<dbReference type="CDD" id="cd00761">
    <property type="entry name" value="Glyco_tranf_GTA_type"/>
    <property type="match status" value="1"/>
</dbReference>
<dbReference type="EMBL" id="CP136336">
    <property type="protein sequence ID" value="WOB10156.1"/>
    <property type="molecule type" value="Genomic_DNA"/>
</dbReference>
<gene>
    <name evidence="2" type="ORF">RXV79_08825</name>
</gene>
<sequence>MSTPHPVFSVIVTTHLRAALLDRALRSLREQSFQDFETIVVADALDAETAAVCARQLRPQDVFVKRSGAPGPARSRNLALQLARGEWVTFLDDDDTYGPGHLVTALAHARLQAPNGVRVLFSDFDILTEDRSKAPVVPQGRARIALGTQAVDSLYAKNFIPNNALVFHRQALEGCEVDPHLKSQEDWDFLLAVCARHLPVHYAGGEAVVHKDYVNPGTRRGNSEAANDTSVVLDFLHVYKRWPAPTPELKAQRQELLKSAGLALPLEWF</sequence>
<accession>A0ABZ0CYZ0</accession>
<keyword evidence="3" id="KW-1185">Reference proteome</keyword>
<dbReference type="Gene3D" id="3.90.550.10">
    <property type="entry name" value="Spore Coat Polysaccharide Biosynthesis Protein SpsA, Chain A"/>
    <property type="match status" value="1"/>
</dbReference>
<organism evidence="2 3">
    <name type="scientific">Piscinibacter gummiphilus</name>
    <dbReference type="NCBI Taxonomy" id="946333"/>
    <lineage>
        <taxon>Bacteria</taxon>
        <taxon>Pseudomonadati</taxon>
        <taxon>Pseudomonadota</taxon>
        <taxon>Betaproteobacteria</taxon>
        <taxon>Burkholderiales</taxon>
        <taxon>Sphaerotilaceae</taxon>
        <taxon>Piscinibacter</taxon>
    </lineage>
</organism>
<evidence type="ECO:0000313" key="2">
    <source>
        <dbReference type="EMBL" id="WOB10156.1"/>
    </source>
</evidence>
<dbReference type="PANTHER" id="PTHR43685:SF2">
    <property type="entry name" value="GLYCOSYLTRANSFERASE 2-LIKE DOMAIN-CONTAINING PROTEIN"/>
    <property type="match status" value="1"/>
</dbReference>
<dbReference type="Pfam" id="PF00535">
    <property type="entry name" value="Glycos_transf_2"/>
    <property type="match status" value="1"/>
</dbReference>
<dbReference type="PANTHER" id="PTHR43685">
    <property type="entry name" value="GLYCOSYLTRANSFERASE"/>
    <property type="match status" value="1"/>
</dbReference>
<dbReference type="RefSeq" id="WP_316703058.1">
    <property type="nucleotide sequence ID" value="NZ_CP136336.1"/>
</dbReference>
<name>A0ABZ0CYZ0_9BURK</name>
<protein>
    <submittedName>
        <fullName evidence="2">Glycosyltransferase family A protein</fullName>
        <ecNumber evidence="2">2.4.-.-</ecNumber>
    </submittedName>
</protein>
<dbReference type="InterPro" id="IPR050834">
    <property type="entry name" value="Glycosyltransf_2"/>
</dbReference>
<evidence type="ECO:0000313" key="3">
    <source>
        <dbReference type="Proteomes" id="UP001303946"/>
    </source>
</evidence>
<keyword evidence="2" id="KW-0328">Glycosyltransferase</keyword>